<accession>A0ABU3WR49</accession>
<evidence type="ECO:0000313" key="3">
    <source>
        <dbReference type="Proteomes" id="UP001275440"/>
    </source>
</evidence>
<dbReference type="CDD" id="cd00093">
    <property type="entry name" value="HTH_XRE"/>
    <property type="match status" value="1"/>
</dbReference>
<proteinExistence type="predicted"/>
<dbReference type="SUPFAM" id="SSF47413">
    <property type="entry name" value="lambda repressor-like DNA-binding domains"/>
    <property type="match status" value="1"/>
</dbReference>
<dbReference type="EMBL" id="WBMO01000001">
    <property type="protein sequence ID" value="MDV2476403.1"/>
    <property type="molecule type" value="Genomic_DNA"/>
</dbReference>
<dbReference type="InterPro" id="IPR001387">
    <property type="entry name" value="Cro/C1-type_HTH"/>
</dbReference>
<dbReference type="Pfam" id="PF01381">
    <property type="entry name" value="HTH_3"/>
    <property type="match status" value="1"/>
</dbReference>
<comment type="caution">
    <text evidence="2">The sequence shown here is derived from an EMBL/GenBank/DDBJ whole genome shotgun (WGS) entry which is preliminary data.</text>
</comment>
<dbReference type="Gene3D" id="1.10.260.40">
    <property type="entry name" value="lambda repressor-like DNA-binding domains"/>
    <property type="match status" value="1"/>
</dbReference>
<name>A0ABU3WR49_9NOCA</name>
<dbReference type="Proteomes" id="UP001275440">
    <property type="component" value="Unassembled WGS sequence"/>
</dbReference>
<evidence type="ECO:0000259" key="1">
    <source>
        <dbReference type="PROSITE" id="PS50943"/>
    </source>
</evidence>
<dbReference type="InterPro" id="IPR010982">
    <property type="entry name" value="Lambda_DNA-bd_dom_sf"/>
</dbReference>
<keyword evidence="3" id="KW-1185">Reference proteome</keyword>
<dbReference type="SMART" id="SM00530">
    <property type="entry name" value="HTH_XRE"/>
    <property type="match status" value="1"/>
</dbReference>
<protein>
    <submittedName>
        <fullName evidence="2">Helix-turn-helix transcriptional regulator</fullName>
    </submittedName>
</protein>
<reference evidence="2 3" key="1">
    <citation type="submission" date="2019-10" db="EMBL/GenBank/DDBJ databases">
        <title>Draft Genome Assembly of Rhodococcus zopfii DSM44189.</title>
        <authorList>
            <person name="Sutton J.M."/>
            <person name="Akob D.M."/>
            <person name="Bushman T.J."/>
        </authorList>
    </citation>
    <scope>NUCLEOTIDE SEQUENCE [LARGE SCALE GENOMIC DNA]</scope>
    <source>
        <strain evidence="2 3">DSM 44189</strain>
    </source>
</reference>
<evidence type="ECO:0000313" key="2">
    <source>
        <dbReference type="EMBL" id="MDV2476403.1"/>
    </source>
</evidence>
<feature type="domain" description="HTH cro/C1-type" evidence="1">
    <location>
        <begin position="24"/>
        <end position="78"/>
    </location>
</feature>
<dbReference type="PROSITE" id="PS50943">
    <property type="entry name" value="HTH_CROC1"/>
    <property type="match status" value="1"/>
</dbReference>
<gene>
    <name evidence="2" type="ORF">F8M49_15655</name>
</gene>
<sequence length="86" mass="9115">MGCGAMSALKPPLNATLAAFGARVRARRAELGWSQEVAADHIGIHWTHLGQVERGQRSPRIENVLKLAAGLQTTPGALLDGLPAHE</sequence>
<organism evidence="2 3">
    <name type="scientific">Rhodococcus zopfii</name>
    <dbReference type="NCBI Taxonomy" id="43772"/>
    <lineage>
        <taxon>Bacteria</taxon>
        <taxon>Bacillati</taxon>
        <taxon>Actinomycetota</taxon>
        <taxon>Actinomycetes</taxon>
        <taxon>Mycobacteriales</taxon>
        <taxon>Nocardiaceae</taxon>
        <taxon>Rhodococcus</taxon>
    </lineage>
</organism>